<evidence type="ECO:0000313" key="10">
    <source>
        <dbReference type="Proteomes" id="UP001163046"/>
    </source>
</evidence>
<evidence type="ECO:0000256" key="1">
    <source>
        <dbReference type="ARBA" id="ARBA00000707"/>
    </source>
</evidence>
<feature type="compositionally biased region" description="Basic and acidic residues" evidence="7">
    <location>
        <begin position="608"/>
        <end position="619"/>
    </location>
</feature>
<dbReference type="GO" id="GO:0006508">
    <property type="term" value="P:proteolysis"/>
    <property type="evidence" value="ECO:0007669"/>
    <property type="project" value="UniProtKB-KW"/>
</dbReference>
<feature type="region of interest" description="Disordered" evidence="7">
    <location>
        <begin position="314"/>
        <end position="396"/>
    </location>
</feature>
<feature type="domain" description="OTU1 Ubl" evidence="8">
    <location>
        <begin position="54"/>
        <end position="104"/>
    </location>
</feature>
<feature type="compositionally biased region" description="Polar residues" evidence="7">
    <location>
        <begin position="691"/>
        <end position="706"/>
    </location>
</feature>
<feature type="compositionally biased region" description="Basic and acidic residues" evidence="7">
    <location>
        <begin position="670"/>
        <end position="687"/>
    </location>
</feature>
<dbReference type="AlphaFoldDB" id="A0A9W9ZHY8"/>
<evidence type="ECO:0000256" key="6">
    <source>
        <dbReference type="ARBA" id="ARBA00022807"/>
    </source>
</evidence>
<organism evidence="9 10">
    <name type="scientific">Desmophyllum pertusum</name>
    <dbReference type="NCBI Taxonomy" id="174260"/>
    <lineage>
        <taxon>Eukaryota</taxon>
        <taxon>Metazoa</taxon>
        <taxon>Cnidaria</taxon>
        <taxon>Anthozoa</taxon>
        <taxon>Hexacorallia</taxon>
        <taxon>Scleractinia</taxon>
        <taxon>Caryophylliina</taxon>
        <taxon>Caryophylliidae</taxon>
        <taxon>Desmophyllum</taxon>
    </lineage>
</organism>
<evidence type="ECO:0000313" key="9">
    <source>
        <dbReference type="EMBL" id="KAJ7380933.1"/>
    </source>
</evidence>
<dbReference type="Pfam" id="PF21403">
    <property type="entry name" value="OTU1_UBXL"/>
    <property type="match status" value="1"/>
</dbReference>
<protein>
    <recommendedName>
        <fullName evidence="2">ubiquitinyl hydrolase 1</fullName>
        <ecNumber evidence="2">3.4.19.12</ecNumber>
    </recommendedName>
</protein>
<dbReference type="PANTHER" id="PTHR14843:SF2">
    <property type="entry name" value="DEUBIQUITINATING PROTEIN VCPIP1"/>
    <property type="match status" value="1"/>
</dbReference>
<feature type="compositionally biased region" description="Polar residues" evidence="7">
    <location>
        <begin position="364"/>
        <end position="384"/>
    </location>
</feature>
<dbReference type="EMBL" id="MU826351">
    <property type="protein sequence ID" value="KAJ7380933.1"/>
    <property type="molecule type" value="Genomic_DNA"/>
</dbReference>
<feature type="region of interest" description="Disordered" evidence="7">
    <location>
        <begin position="1"/>
        <end position="61"/>
    </location>
</feature>
<keyword evidence="3" id="KW-0645">Protease</keyword>
<dbReference type="GO" id="GO:0004843">
    <property type="term" value="F:cysteine-type deubiquitinase activity"/>
    <property type="evidence" value="ECO:0007669"/>
    <property type="project" value="UniProtKB-EC"/>
</dbReference>
<feature type="compositionally biased region" description="Basic and acidic residues" evidence="7">
    <location>
        <begin position="1"/>
        <end position="20"/>
    </location>
</feature>
<name>A0A9W9ZHY8_9CNID</name>
<keyword evidence="5 9" id="KW-0378">Hydrolase</keyword>
<sequence>MQKRRSGEGVKKTPEKEAKVPKQQTGVKPQQAGPSKGGENQVSQPAVKQRTDKKVRLSTSDGRQCMLTLAMDTTFKQFQNLIEKELGIPPEELRIRYGFPPRELHPPAEGHEEDPVPLQHGDRVMVEHLKPVVPKEHPPDVVMSEEKVQGGEGSAPPEARGTVAEAKSSQQRQAENNAAMASALFSALGALTRGDMWEAAENCHEMFDRGGYYYSKVVNDMGPLQPNQHCTLPFFPNKVFAYNAEKDRLDLCLGQTHIQVQPLDRETLLLAHSRPTQVPPSEERTSSLSSEASFSGAIGHRDMSHAHMAFSGEGRTLSGAQSSQKHTVESLPSRILPASPSSSLMVTGNAEAADIEQEEAKDIQGQNSKDLNQETSLSSESMVTEQVDVEKPKESVQDVLEENPAATQDVVQMDPTQPGQVEQNTQLERDGSVEAQVECVTAEENERMETNIEHVADAPIVAVNDSTNISEQEGNVKCTEPVTESMETDQLTVKEDCVTQEVTVVTSDQSDNHPSSVNISEQEGHVECTKPLSQSMETNQLAVKEDCVTQEVTVVTSDQSDNHASCANISEQEGHVECTEPSSETMETNQLTVKEDCVTQEVTVVTPDRSDDHASRDSVTEGEMNDKVVGSELSDGTVGCISPGPSDEIMPQVSVAMEIDNQGENSDTSSLKKLERPEHETPSRCVKESATVPNSGSNQPLNSGEAETSLIIDNETAAGYDENESLVQPDNKSADSGLSAGPTTTA</sequence>
<dbReference type="Gene3D" id="3.10.20.90">
    <property type="entry name" value="Phosphatidylinositol 3-kinase Catalytic Subunit, Chain A, domain 1"/>
    <property type="match status" value="1"/>
</dbReference>
<dbReference type="PANTHER" id="PTHR14843">
    <property type="entry name" value="DEUBIQUITINATING PROTEIN VCIP135"/>
    <property type="match status" value="1"/>
</dbReference>
<evidence type="ECO:0000256" key="3">
    <source>
        <dbReference type="ARBA" id="ARBA00022670"/>
    </source>
</evidence>
<keyword evidence="4" id="KW-0833">Ubl conjugation pathway</keyword>
<comment type="caution">
    <text evidence="9">The sequence shown here is derived from an EMBL/GenBank/DDBJ whole genome shotgun (WGS) entry which is preliminary data.</text>
</comment>
<gene>
    <name evidence="9" type="primary">VCPIP1_1</name>
    <name evidence="9" type="ORF">OS493_004520</name>
</gene>
<dbReference type="InterPro" id="IPR048857">
    <property type="entry name" value="OTU1_Ubl"/>
</dbReference>
<dbReference type="CDD" id="cd17059">
    <property type="entry name" value="Ubl_OTU1"/>
    <property type="match status" value="1"/>
</dbReference>
<reference evidence="9" key="1">
    <citation type="submission" date="2023-01" db="EMBL/GenBank/DDBJ databases">
        <title>Genome assembly of the deep-sea coral Lophelia pertusa.</title>
        <authorList>
            <person name="Herrera S."/>
            <person name="Cordes E."/>
        </authorList>
    </citation>
    <scope>NUCLEOTIDE SEQUENCE</scope>
    <source>
        <strain evidence="9">USNM1676648</strain>
        <tissue evidence="9">Polyp</tissue>
    </source>
</reference>
<dbReference type="GO" id="GO:0016567">
    <property type="term" value="P:protein ubiquitination"/>
    <property type="evidence" value="ECO:0007669"/>
    <property type="project" value="InterPro"/>
</dbReference>
<keyword evidence="10" id="KW-1185">Reference proteome</keyword>
<dbReference type="EC" id="3.4.19.12" evidence="2"/>
<dbReference type="SUPFAM" id="SSF54236">
    <property type="entry name" value="Ubiquitin-like"/>
    <property type="match status" value="1"/>
</dbReference>
<dbReference type="InterPro" id="IPR039087">
    <property type="entry name" value="VCPIP1"/>
</dbReference>
<keyword evidence="6" id="KW-0788">Thiol protease</keyword>
<dbReference type="FunFam" id="3.10.20.90:FF:000146">
    <property type="entry name" value="deubiquitinating protein VCIP135 isoform X1"/>
    <property type="match status" value="1"/>
</dbReference>
<feature type="compositionally biased region" description="Polar residues" evidence="7">
    <location>
        <begin position="725"/>
        <end position="746"/>
    </location>
</feature>
<comment type="catalytic activity">
    <reaction evidence="1">
        <text>Thiol-dependent hydrolysis of ester, thioester, amide, peptide and isopeptide bonds formed by the C-terminal Gly of ubiquitin (a 76-residue protein attached to proteins as an intracellular targeting signal).</text>
        <dbReference type="EC" id="3.4.19.12"/>
    </reaction>
</comment>
<dbReference type="GO" id="GO:0035871">
    <property type="term" value="P:protein K11-linked deubiquitination"/>
    <property type="evidence" value="ECO:0007669"/>
    <property type="project" value="TreeGrafter"/>
</dbReference>
<accession>A0A9W9ZHY8</accession>
<dbReference type="GO" id="GO:0016320">
    <property type="term" value="P:endoplasmic reticulum membrane fusion"/>
    <property type="evidence" value="ECO:0007669"/>
    <property type="project" value="TreeGrafter"/>
</dbReference>
<proteinExistence type="predicted"/>
<evidence type="ECO:0000256" key="4">
    <source>
        <dbReference type="ARBA" id="ARBA00022786"/>
    </source>
</evidence>
<dbReference type="Proteomes" id="UP001163046">
    <property type="component" value="Unassembled WGS sequence"/>
</dbReference>
<feature type="region of interest" description="Disordered" evidence="7">
    <location>
        <begin position="663"/>
        <end position="746"/>
    </location>
</feature>
<evidence type="ECO:0000256" key="5">
    <source>
        <dbReference type="ARBA" id="ARBA00022801"/>
    </source>
</evidence>
<feature type="region of interest" description="Disordered" evidence="7">
    <location>
        <begin position="273"/>
        <end position="292"/>
    </location>
</feature>
<dbReference type="OrthoDB" id="10012024at2759"/>
<dbReference type="GO" id="GO:0071108">
    <property type="term" value="P:protein K48-linked deubiquitination"/>
    <property type="evidence" value="ECO:0007669"/>
    <property type="project" value="TreeGrafter"/>
</dbReference>
<evidence type="ECO:0000256" key="7">
    <source>
        <dbReference type="SAM" id="MobiDB-lite"/>
    </source>
</evidence>
<feature type="region of interest" description="Disordered" evidence="7">
    <location>
        <begin position="147"/>
        <end position="175"/>
    </location>
</feature>
<dbReference type="GO" id="GO:0090168">
    <property type="term" value="P:Golgi reassembly"/>
    <property type="evidence" value="ECO:0007669"/>
    <property type="project" value="TreeGrafter"/>
</dbReference>
<feature type="region of interest" description="Disordered" evidence="7">
    <location>
        <begin position="604"/>
        <end position="648"/>
    </location>
</feature>
<evidence type="ECO:0000259" key="8">
    <source>
        <dbReference type="Pfam" id="PF21403"/>
    </source>
</evidence>
<dbReference type="InterPro" id="IPR029071">
    <property type="entry name" value="Ubiquitin-like_domsf"/>
</dbReference>
<evidence type="ECO:0000256" key="2">
    <source>
        <dbReference type="ARBA" id="ARBA00012759"/>
    </source>
</evidence>